<reference evidence="1 2" key="1">
    <citation type="journal article" date="2015" name="Stand. Genomic Sci.">
        <title>Genomic Encyclopedia of Bacterial and Archaeal Type Strains, Phase III: the genomes of soil and plant-associated and newly described type strains.</title>
        <authorList>
            <person name="Whitman W.B."/>
            <person name="Woyke T."/>
            <person name="Klenk H.P."/>
            <person name="Zhou Y."/>
            <person name="Lilburn T.G."/>
            <person name="Beck B.J."/>
            <person name="De Vos P."/>
            <person name="Vandamme P."/>
            <person name="Eisen J.A."/>
            <person name="Garrity G."/>
            <person name="Hugenholtz P."/>
            <person name="Kyrpides N.C."/>
        </authorList>
    </citation>
    <scope>NUCLEOTIDE SEQUENCE [LARGE SCALE GENOMIC DNA]</scope>
    <source>
        <strain evidence="1 2">CV2</strain>
    </source>
</reference>
<evidence type="ECO:0000313" key="2">
    <source>
        <dbReference type="Proteomes" id="UP000293519"/>
    </source>
</evidence>
<dbReference type="Proteomes" id="UP000293519">
    <property type="component" value="Unassembled WGS sequence"/>
</dbReference>
<sequence length="284" mass="29288">MNGSSFEQHVIDACVAVATGLLHDTGLPGTSHALVDETAKLSGFESVALSAVTADGALRLRSVTDERARRLDAFQLAMGAGPIIECWGLGHGWALGALSEAGRRWPAFRASAVGMDVGSMVTIAVRADGRALGVLSLYSTSTDVPSSAAVRGATALAAIGAVGLVVEQERAAGRREADTLLRASHDQIARDRAAGILAGVCGIGIDDALTALDNWAASRTLSPDTVARGIIARETPGLFPLVVAAAHAGSADQLDRGSARLTLERYDVDGKRVDQTVASDARPE</sequence>
<organism evidence="1 2">
    <name type="scientific">Microcella putealis</name>
    <dbReference type="NCBI Taxonomy" id="337005"/>
    <lineage>
        <taxon>Bacteria</taxon>
        <taxon>Bacillati</taxon>
        <taxon>Actinomycetota</taxon>
        <taxon>Actinomycetes</taxon>
        <taxon>Micrococcales</taxon>
        <taxon>Microbacteriaceae</taxon>
        <taxon>Microcella</taxon>
    </lineage>
</organism>
<gene>
    <name evidence="1" type="ORF">EV141_0203</name>
</gene>
<dbReference type="SUPFAM" id="SSF55781">
    <property type="entry name" value="GAF domain-like"/>
    <property type="match status" value="1"/>
</dbReference>
<dbReference type="InterPro" id="IPR029016">
    <property type="entry name" value="GAF-like_dom_sf"/>
</dbReference>
<evidence type="ECO:0000313" key="1">
    <source>
        <dbReference type="EMBL" id="RZS58989.1"/>
    </source>
</evidence>
<dbReference type="AlphaFoldDB" id="A0A4Q7LY90"/>
<evidence type="ECO:0008006" key="3">
    <source>
        <dbReference type="Google" id="ProtNLM"/>
    </source>
</evidence>
<dbReference type="Gene3D" id="3.30.450.40">
    <property type="match status" value="1"/>
</dbReference>
<proteinExistence type="predicted"/>
<name>A0A4Q7LY90_9MICO</name>
<keyword evidence="2" id="KW-1185">Reference proteome</keyword>
<accession>A0A4Q7LY90</accession>
<dbReference type="EMBL" id="SGWW01000001">
    <property type="protein sequence ID" value="RZS58989.1"/>
    <property type="molecule type" value="Genomic_DNA"/>
</dbReference>
<protein>
    <recommendedName>
        <fullName evidence="3">ANTAR domain-containing protein</fullName>
    </recommendedName>
</protein>
<comment type="caution">
    <text evidence="1">The sequence shown here is derived from an EMBL/GenBank/DDBJ whole genome shotgun (WGS) entry which is preliminary data.</text>
</comment>